<evidence type="ECO:0000313" key="2">
    <source>
        <dbReference type="Proteomes" id="UP000283817"/>
    </source>
</evidence>
<organism evidence="1 2">
    <name type="scientific">Rhizobium leguminosarum</name>
    <dbReference type="NCBI Taxonomy" id="384"/>
    <lineage>
        <taxon>Bacteria</taxon>
        <taxon>Pseudomonadati</taxon>
        <taxon>Pseudomonadota</taxon>
        <taxon>Alphaproteobacteria</taxon>
        <taxon>Hyphomicrobiales</taxon>
        <taxon>Rhizobiaceae</taxon>
        <taxon>Rhizobium/Agrobacterium group</taxon>
        <taxon>Rhizobium</taxon>
    </lineage>
</organism>
<evidence type="ECO:0000313" key="1">
    <source>
        <dbReference type="EMBL" id="RWX26364.1"/>
    </source>
</evidence>
<protein>
    <submittedName>
        <fullName evidence="1">Uncharacterized protein</fullName>
    </submittedName>
</protein>
<reference evidence="1 2" key="1">
    <citation type="submission" date="2019-01" db="EMBL/GenBank/DDBJ databases">
        <title>RHIZO-ID as a novel technology for direct rhizobia identification.</title>
        <authorList>
            <person name="De Meyer S.E."/>
        </authorList>
    </citation>
    <scope>NUCLEOTIDE SEQUENCE [LARGE SCALE GENOMIC DNA]</scope>
    <source>
        <strain evidence="1 2">WSM448</strain>
    </source>
</reference>
<dbReference type="EMBL" id="SBHX01000057">
    <property type="protein sequence ID" value="RWX26364.1"/>
    <property type="molecule type" value="Genomic_DNA"/>
</dbReference>
<accession>A0A444HT12</accession>
<dbReference type="Proteomes" id="UP000283817">
    <property type="component" value="Unassembled WGS sequence"/>
</dbReference>
<gene>
    <name evidence="1" type="ORF">EHI47_23520</name>
</gene>
<name>A0A444HT12_RHILE</name>
<comment type="caution">
    <text evidence="1">The sequence shown here is derived from an EMBL/GenBank/DDBJ whole genome shotgun (WGS) entry which is preliminary data.</text>
</comment>
<sequence length="62" mass="7371">MERPKAADTFRHHALQRRASFEMRKGRCSTLNRCIILSLNRFRFKELCSHRFARIFATSTAK</sequence>
<proteinExistence type="predicted"/>
<dbReference type="AlphaFoldDB" id="A0A444HT12"/>